<protein>
    <submittedName>
        <fullName evidence="1">Uncharacterized protein</fullName>
    </submittedName>
</protein>
<dbReference type="Proteomes" id="UP000886998">
    <property type="component" value="Unassembled WGS sequence"/>
</dbReference>
<sequence>MAPSIYTLINELEKNIIPALRENALKISSYRQKLERLANIVKFQELLKLFTVPVEAVLNENGFHISDCIYGTDKRTEGPVTCNCCHFFDKPREIFYCQGIELRSRTGFFSTSKGLFKKIIIFKLDYIRKWIELCDNIGVPHFKAFKTQEEFYQFGLNTSNYERKCCISKLAFGNRKTY</sequence>
<dbReference type="AlphaFoldDB" id="A0A8X6IBU1"/>
<proteinExistence type="predicted"/>
<evidence type="ECO:0000313" key="2">
    <source>
        <dbReference type="Proteomes" id="UP000886998"/>
    </source>
</evidence>
<reference evidence="1" key="1">
    <citation type="submission" date="2020-08" db="EMBL/GenBank/DDBJ databases">
        <title>Multicomponent nature underlies the extraordinary mechanical properties of spider dragline silk.</title>
        <authorList>
            <person name="Kono N."/>
            <person name="Nakamura H."/>
            <person name="Mori M."/>
            <person name="Yoshida Y."/>
            <person name="Ohtoshi R."/>
            <person name="Malay A.D."/>
            <person name="Moran D.A.P."/>
            <person name="Tomita M."/>
            <person name="Numata K."/>
            <person name="Arakawa K."/>
        </authorList>
    </citation>
    <scope>NUCLEOTIDE SEQUENCE</scope>
</reference>
<accession>A0A8X6IBU1</accession>
<gene>
    <name evidence="1" type="ORF">TNIN_439941</name>
</gene>
<comment type="caution">
    <text evidence="1">The sequence shown here is derived from an EMBL/GenBank/DDBJ whole genome shotgun (WGS) entry which is preliminary data.</text>
</comment>
<name>A0A8X6IBU1_9ARAC</name>
<evidence type="ECO:0000313" key="1">
    <source>
        <dbReference type="EMBL" id="GFS38867.1"/>
    </source>
</evidence>
<organism evidence="1 2">
    <name type="scientific">Trichonephila inaurata madagascariensis</name>
    <dbReference type="NCBI Taxonomy" id="2747483"/>
    <lineage>
        <taxon>Eukaryota</taxon>
        <taxon>Metazoa</taxon>
        <taxon>Ecdysozoa</taxon>
        <taxon>Arthropoda</taxon>
        <taxon>Chelicerata</taxon>
        <taxon>Arachnida</taxon>
        <taxon>Araneae</taxon>
        <taxon>Araneomorphae</taxon>
        <taxon>Entelegynae</taxon>
        <taxon>Araneoidea</taxon>
        <taxon>Nephilidae</taxon>
        <taxon>Trichonephila</taxon>
        <taxon>Trichonephila inaurata</taxon>
    </lineage>
</organism>
<keyword evidence="2" id="KW-1185">Reference proteome</keyword>
<dbReference type="EMBL" id="BMAV01025148">
    <property type="protein sequence ID" value="GFS38867.1"/>
    <property type="molecule type" value="Genomic_DNA"/>
</dbReference>